<dbReference type="EMBL" id="SJPF01000002">
    <property type="protein sequence ID" value="TWT34269.1"/>
    <property type="molecule type" value="Genomic_DNA"/>
</dbReference>
<sequence length="157" mass="17865">MVDSQLKTLQAYVAECASRNLIQWWFETRGTPARDGLNRALFDGRTRGLRPLTSPAVRRAVWQCALQYETLHTLIVQSAGLTSDGHPLEPGDRIRLRNSLPILDASGKIIRVHRGGETWRVVGRDESQSIWLEQPDGCRQMWEDDREILAQFEKLAA</sequence>
<dbReference type="AlphaFoldDB" id="A0A5C5V8V1"/>
<keyword evidence="2" id="KW-1185">Reference proteome</keyword>
<dbReference type="RefSeq" id="WP_146430344.1">
    <property type="nucleotide sequence ID" value="NZ_SJPF01000002.1"/>
</dbReference>
<organism evidence="1 2">
    <name type="scientific">Blastopirellula retiformator</name>
    <dbReference type="NCBI Taxonomy" id="2527970"/>
    <lineage>
        <taxon>Bacteria</taxon>
        <taxon>Pseudomonadati</taxon>
        <taxon>Planctomycetota</taxon>
        <taxon>Planctomycetia</taxon>
        <taxon>Pirellulales</taxon>
        <taxon>Pirellulaceae</taxon>
        <taxon>Blastopirellula</taxon>
    </lineage>
</organism>
<accession>A0A5C5V8V1</accession>
<name>A0A5C5V8V1_9BACT</name>
<dbReference type="Proteomes" id="UP000318878">
    <property type="component" value="Unassembled WGS sequence"/>
</dbReference>
<dbReference type="OrthoDB" id="269758at2"/>
<reference evidence="1 2" key="1">
    <citation type="submission" date="2019-02" db="EMBL/GenBank/DDBJ databases">
        <title>Deep-cultivation of Planctomycetes and their phenomic and genomic characterization uncovers novel biology.</title>
        <authorList>
            <person name="Wiegand S."/>
            <person name="Jogler M."/>
            <person name="Boedeker C."/>
            <person name="Pinto D."/>
            <person name="Vollmers J."/>
            <person name="Rivas-Marin E."/>
            <person name="Kohn T."/>
            <person name="Peeters S.H."/>
            <person name="Heuer A."/>
            <person name="Rast P."/>
            <person name="Oberbeckmann S."/>
            <person name="Bunk B."/>
            <person name="Jeske O."/>
            <person name="Meyerdierks A."/>
            <person name="Storesund J.E."/>
            <person name="Kallscheuer N."/>
            <person name="Luecker S."/>
            <person name="Lage O.M."/>
            <person name="Pohl T."/>
            <person name="Merkel B.J."/>
            <person name="Hornburger P."/>
            <person name="Mueller R.-W."/>
            <person name="Bruemmer F."/>
            <person name="Labrenz M."/>
            <person name="Spormann A.M."/>
            <person name="Op Den Camp H."/>
            <person name="Overmann J."/>
            <person name="Amann R."/>
            <person name="Jetten M.S.M."/>
            <person name="Mascher T."/>
            <person name="Medema M.H."/>
            <person name="Devos D.P."/>
            <person name="Kaster A.-K."/>
            <person name="Ovreas L."/>
            <person name="Rohde M."/>
            <person name="Galperin M.Y."/>
            <person name="Jogler C."/>
        </authorList>
    </citation>
    <scope>NUCLEOTIDE SEQUENCE [LARGE SCALE GENOMIC DNA]</scope>
    <source>
        <strain evidence="1 2">Enr8</strain>
    </source>
</reference>
<comment type="caution">
    <text evidence="1">The sequence shown here is derived from an EMBL/GenBank/DDBJ whole genome shotgun (WGS) entry which is preliminary data.</text>
</comment>
<gene>
    <name evidence="1" type="ORF">Enr8_16630</name>
</gene>
<evidence type="ECO:0000313" key="1">
    <source>
        <dbReference type="EMBL" id="TWT34269.1"/>
    </source>
</evidence>
<protein>
    <submittedName>
        <fullName evidence="1">Uncharacterized protein</fullName>
    </submittedName>
</protein>
<evidence type="ECO:0000313" key="2">
    <source>
        <dbReference type="Proteomes" id="UP000318878"/>
    </source>
</evidence>
<proteinExistence type="predicted"/>